<evidence type="ECO:0000313" key="3">
    <source>
        <dbReference type="EMBL" id="SUS04748.1"/>
    </source>
</evidence>
<dbReference type="InterPro" id="IPR029069">
    <property type="entry name" value="HotDog_dom_sf"/>
</dbReference>
<reference evidence="3" key="1">
    <citation type="submission" date="2018-07" db="EMBL/GenBank/DDBJ databases">
        <authorList>
            <person name="Quirk P.G."/>
            <person name="Krulwich T.A."/>
        </authorList>
    </citation>
    <scope>NUCLEOTIDE SEQUENCE</scope>
</reference>
<evidence type="ECO:0000256" key="1">
    <source>
        <dbReference type="ARBA" id="ARBA00005953"/>
    </source>
</evidence>
<gene>
    <name evidence="3" type="ORF">DF3PB_1430011</name>
</gene>
<comment type="similarity">
    <text evidence="1">Belongs to the 4-hydroxybenzoyl-CoA thioesterase family.</text>
</comment>
<dbReference type="CDD" id="cd00586">
    <property type="entry name" value="4HBT"/>
    <property type="match status" value="1"/>
</dbReference>
<organism evidence="3">
    <name type="scientific">metagenome</name>
    <dbReference type="NCBI Taxonomy" id="256318"/>
    <lineage>
        <taxon>unclassified sequences</taxon>
        <taxon>metagenomes</taxon>
    </lineage>
</organism>
<proteinExistence type="inferred from homology"/>
<dbReference type="SUPFAM" id="SSF54637">
    <property type="entry name" value="Thioesterase/thiol ester dehydrase-isomerase"/>
    <property type="match status" value="1"/>
</dbReference>
<dbReference type="PANTHER" id="PTHR31793:SF27">
    <property type="entry name" value="NOVEL THIOESTERASE SUPERFAMILY DOMAIN AND SAPOSIN A-TYPE DOMAIN CONTAINING PROTEIN (0610012H03RIK)"/>
    <property type="match status" value="1"/>
</dbReference>
<name>A0A380TAE1_9ZZZZ</name>
<accession>A0A380TAE1</accession>
<dbReference type="EMBL" id="UIDG01000050">
    <property type="protein sequence ID" value="SUS04748.1"/>
    <property type="molecule type" value="Genomic_DNA"/>
</dbReference>
<dbReference type="GO" id="GO:0047617">
    <property type="term" value="F:fatty acyl-CoA hydrolase activity"/>
    <property type="evidence" value="ECO:0007669"/>
    <property type="project" value="TreeGrafter"/>
</dbReference>
<keyword evidence="2" id="KW-0378">Hydrolase</keyword>
<dbReference type="PANTHER" id="PTHR31793">
    <property type="entry name" value="4-HYDROXYBENZOYL-COA THIOESTERASE FAMILY MEMBER"/>
    <property type="match status" value="1"/>
</dbReference>
<evidence type="ECO:0000256" key="2">
    <source>
        <dbReference type="ARBA" id="ARBA00022801"/>
    </source>
</evidence>
<protein>
    <submittedName>
        <fullName evidence="3">Thioesterase</fullName>
    </submittedName>
</protein>
<dbReference type="AlphaFoldDB" id="A0A380TAE1"/>
<dbReference type="Pfam" id="PF13279">
    <property type="entry name" value="4HBT_2"/>
    <property type="match status" value="1"/>
</dbReference>
<sequence length="140" mass="15739">MGPREAYRYWTAIPTRFSDNDMLGHINNVVYFRFFETVVVQFLIEQASLNWQTDPIVPFAIDIRCRFCRPLAYPAAVDAGLVIGTLGTSSVRYDIALHAAGDQAAAAVGHFVHVYVDRQTERPVPIPAPIRAVYERFLAP</sequence>
<dbReference type="InterPro" id="IPR050563">
    <property type="entry name" value="4-hydroxybenzoyl-CoA_TE"/>
</dbReference>
<dbReference type="Gene3D" id="3.10.129.10">
    <property type="entry name" value="Hotdog Thioesterase"/>
    <property type="match status" value="1"/>
</dbReference>